<comment type="caution">
    <text evidence="10">The sequence shown here is derived from an EMBL/GenBank/DDBJ whole genome shotgun (WGS) entry which is preliminary data.</text>
</comment>
<dbReference type="GO" id="GO:0001765">
    <property type="term" value="P:membrane raft assembly"/>
    <property type="evidence" value="ECO:0007669"/>
    <property type="project" value="UniProtKB-ARBA"/>
</dbReference>
<dbReference type="GO" id="GO:0022857">
    <property type="term" value="F:transmembrane transporter activity"/>
    <property type="evidence" value="ECO:0007669"/>
    <property type="project" value="InterPro"/>
</dbReference>
<dbReference type="InterPro" id="IPR011701">
    <property type="entry name" value="MFS"/>
</dbReference>
<gene>
    <name evidence="10" type="ORF">KL933_005239</name>
</gene>
<evidence type="ECO:0000259" key="9">
    <source>
        <dbReference type="PROSITE" id="PS50850"/>
    </source>
</evidence>
<evidence type="ECO:0000313" key="11">
    <source>
        <dbReference type="Proteomes" id="UP000738402"/>
    </source>
</evidence>
<keyword evidence="2" id="KW-0813">Transport</keyword>
<keyword evidence="4 8" id="KW-1133">Transmembrane helix</keyword>
<evidence type="ECO:0000256" key="8">
    <source>
        <dbReference type="SAM" id="Phobius"/>
    </source>
</evidence>
<dbReference type="PANTHER" id="PTHR23502">
    <property type="entry name" value="MAJOR FACILITATOR SUPERFAMILY"/>
    <property type="match status" value="1"/>
</dbReference>
<dbReference type="InterPro" id="IPR036259">
    <property type="entry name" value="MFS_trans_sf"/>
</dbReference>
<organism evidence="10 11">
    <name type="scientific">Ogataea haglerorum</name>
    <dbReference type="NCBI Taxonomy" id="1937702"/>
    <lineage>
        <taxon>Eukaryota</taxon>
        <taxon>Fungi</taxon>
        <taxon>Dikarya</taxon>
        <taxon>Ascomycota</taxon>
        <taxon>Saccharomycotina</taxon>
        <taxon>Pichiomycetes</taxon>
        <taxon>Pichiales</taxon>
        <taxon>Pichiaceae</taxon>
        <taxon>Ogataea</taxon>
    </lineage>
</organism>
<feature type="transmembrane region" description="Helical" evidence="8">
    <location>
        <begin position="67"/>
        <end position="85"/>
    </location>
</feature>
<dbReference type="GO" id="GO:0055088">
    <property type="term" value="P:lipid homeostasis"/>
    <property type="evidence" value="ECO:0007669"/>
    <property type="project" value="UniProtKB-ARBA"/>
</dbReference>
<proteinExistence type="inferred from homology"/>
<feature type="transmembrane region" description="Helical" evidence="8">
    <location>
        <begin position="379"/>
        <end position="400"/>
    </location>
</feature>
<evidence type="ECO:0000256" key="4">
    <source>
        <dbReference type="ARBA" id="ARBA00022989"/>
    </source>
</evidence>
<feature type="transmembrane region" description="Helical" evidence="8">
    <location>
        <begin position="267"/>
        <end position="288"/>
    </location>
</feature>
<dbReference type="GO" id="GO:0005886">
    <property type="term" value="C:plasma membrane"/>
    <property type="evidence" value="ECO:0007669"/>
    <property type="project" value="TreeGrafter"/>
</dbReference>
<dbReference type="InterPro" id="IPR020846">
    <property type="entry name" value="MFS_dom"/>
</dbReference>
<feature type="transmembrane region" description="Helical" evidence="8">
    <location>
        <begin position="121"/>
        <end position="143"/>
    </location>
</feature>
<comment type="function">
    <text evidence="7">MFS antiporter that does not display functional linkage as drug transporter and performs functions that significantly affect biofilm development and virulence. No substrate for transport has been identified yet, but plays an important role in the growth in the host.</text>
</comment>
<evidence type="ECO:0000256" key="7">
    <source>
        <dbReference type="ARBA" id="ARBA00053949"/>
    </source>
</evidence>
<evidence type="ECO:0000256" key="3">
    <source>
        <dbReference type="ARBA" id="ARBA00022692"/>
    </source>
</evidence>
<dbReference type="Proteomes" id="UP000738402">
    <property type="component" value="Unassembled WGS sequence"/>
</dbReference>
<evidence type="ECO:0000313" key="10">
    <source>
        <dbReference type="EMBL" id="KAG7723917.1"/>
    </source>
</evidence>
<dbReference type="EMBL" id="JAHLUH010000021">
    <property type="protein sequence ID" value="KAG7723917.1"/>
    <property type="molecule type" value="Genomic_DNA"/>
</dbReference>
<comment type="subcellular location">
    <subcellularLocation>
        <location evidence="1">Membrane</location>
        <topology evidence="1">Multi-pass membrane protein</topology>
    </subcellularLocation>
</comment>
<dbReference type="Gene3D" id="1.20.1250.20">
    <property type="entry name" value="MFS general substrate transporter like domains"/>
    <property type="match status" value="1"/>
</dbReference>
<feature type="transmembrane region" description="Helical" evidence="8">
    <location>
        <begin position="185"/>
        <end position="205"/>
    </location>
</feature>
<dbReference type="AlphaFoldDB" id="A0AAN6D0P6"/>
<dbReference type="GO" id="GO:0045121">
    <property type="term" value="C:membrane raft"/>
    <property type="evidence" value="ECO:0007669"/>
    <property type="project" value="UniProtKB-ARBA"/>
</dbReference>
<accession>A0AAN6D0P6</accession>
<sequence>MTTDSDTDDVSNQMPPGVPHTILTKRERTFMVGLLSLIGIASAISMSIYWVALTEMKRKFRVTEEQINLTVVAYLILQSLSPVVFSSATDYVGRRPVVLVCLIGGLAVNIALAVSDAYWMIIFFRCLLATFVSPLISIVSSIVSDFTTRKDRGGYNGTVNGFLLVGQGFAPFFGALVDSAWDWRAIFYFCAIIDGVLVLIVFVFLPETKRSIVGNMSVKPDRWYHRAPILLYFGKRLSDTSKSTVEHIELPTYNPLRTVLIARYPQVAMVLLPSSVMFATLTISQASLSTQLSESYGYSTLKVGICFFAPGVATILGAITSGKILDRTYNNLREKQLKSDSSKPVNIIRARVQYYFIPSLVCAAAAVVFGWCIQKKENVAIILVMSFLIPFSTMFPMNAVPTLLIDMFPGQAGSVASLNNLGRCGMATIFMACLSKMINAMKLGGTYTLMAGLVMLGNISVYALLARSSRILADVERRKQELESK</sequence>
<evidence type="ECO:0000256" key="5">
    <source>
        <dbReference type="ARBA" id="ARBA00023136"/>
    </source>
</evidence>
<evidence type="ECO:0000256" key="6">
    <source>
        <dbReference type="ARBA" id="ARBA00038347"/>
    </source>
</evidence>
<dbReference type="SUPFAM" id="SSF103473">
    <property type="entry name" value="MFS general substrate transporter"/>
    <property type="match status" value="1"/>
</dbReference>
<reference evidence="10" key="1">
    <citation type="journal article" date="2021" name="G3 (Bethesda)">
        <title>Genomic diversity, chromosomal rearrangements, and interspecies hybridization in the ogataea polymorpha species complex.</title>
        <authorList>
            <person name="Hanson S.J."/>
            <person name="Cinneide E.O."/>
            <person name="Salzberg L.I."/>
            <person name="Wolfe K.H."/>
            <person name="McGowan J."/>
            <person name="Fitzpatrick D.A."/>
            <person name="Matlin K."/>
        </authorList>
    </citation>
    <scope>NUCLEOTIDE SEQUENCE</scope>
    <source>
        <strain evidence="10">83-405-1</strain>
    </source>
</reference>
<dbReference type="PROSITE" id="PS50850">
    <property type="entry name" value="MFS"/>
    <property type="match status" value="1"/>
</dbReference>
<feature type="transmembrane region" description="Helical" evidence="8">
    <location>
        <begin position="155"/>
        <end position="173"/>
    </location>
</feature>
<dbReference type="Pfam" id="PF07690">
    <property type="entry name" value="MFS_1"/>
    <property type="match status" value="1"/>
</dbReference>
<evidence type="ECO:0000256" key="2">
    <source>
        <dbReference type="ARBA" id="ARBA00022448"/>
    </source>
</evidence>
<feature type="transmembrane region" description="Helical" evidence="8">
    <location>
        <begin position="300"/>
        <end position="325"/>
    </location>
</feature>
<name>A0AAN6D0P6_9ASCO</name>
<feature type="domain" description="Major facilitator superfamily (MFS) profile" evidence="9">
    <location>
        <begin position="31"/>
        <end position="469"/>
    </location>
</feature>
<dbReference type="FunFam" id="1.20.1250.20:FF:000172">
    <property type="entry name" value="MFS multidrug resistance transporter"/>
    <property type="match status" value="1"/>
</dbReference>
<feature type="transmembrane region" description="Helical" evidence="8">
    <location>
        <begin position="30"/>
        <end position="52"/>
    </location>
</feature>
<keyword evidence="3 8" id="KW-0812">Transmembrane</keyword>
<evidence type="ECO:0000256" key="1">
    <source>
        <dbReference type="ARBA" id="ARBA00004141"/>
    </source>
</evidence>
<feature type="transmembrane region" description="Helical" evidence="8">
    <location>
        <begin position="97"/>
        <end position="115"/>
    </location>
</feature>
<dbReference type="PANTHER" id="PTHR23502:SF51">
    <property type="entry name" value="QUINIDINE RESISTANCE PROTEIN 1-RELATED"/>
    <property type="match status" value="1"/>
</dbReference>
<feature type="transmembrane region" description="Helical" evidence="8">
    <location>
        <begin position="444"/>
        <end position="465"/>
    </location>
</feature>
<comment type="similarity">
    <text evidence="6">Belongs to the major facilitator superfamily. CAR1 family.</text>
</comment>
<keyword evidence="5 8" id="KW-0472">Membrane</keyword>
<protein>
    <recommendedName>
        <fullName evidence="9">Major facilitator superfamily (MFS) profile domain-containing protein</fullName>
    </recommendedName>
</protein>
<feature type="transmembrane region" description="Helical" evidence="8">
    <location>
        <begin position="352"/>
        <end position="373"/>
    </location>
</feature>